<keyword evidence="1" id="KW-1133">Transmembrane helix</keyword>
<evidence type="ECO:0000313" key="2">
    <source>
        <dbReference type="EMBL" id="SDS54917.1"/>
    </source>
</evidence>
<sequence length="147" mass="15558">MNSSTTLRVACSCLTLAVIAGIAESAVAVITFLLTTGLPPGWQLQIGVRLAVYATAFVLIALTWRGYRATRWILLILLGVLGTASMVVPMVAEVATGHSMLEALGGDTSPLFPFLRVAHIALVVTGSIALLTYRPADTEERTPVVVH</sequence>
<feature type="transmembrane region" description="Helical" evidence="1">
    <location>
        <begin position="44"/>
        <end position="65"/>
    </location>
</feature>
<proteinExistence type="predicted"/>
<reference evidence="2 3" key="1">
    <citation type="submission" date="2016-10" db="EMBL/GenBank/DDBJ databases">
        <authorList>
            <person name="de Groot N.N."/>
        </authorList>
    </citation>
    <scope>NUCLEOTIDE SEQUENCE [LARGE SCALE GENOMIC DNA]</scope>
    <source>
        <strain evidence="2 3">DSM 21800</strain>
    </source>
</reference>
<evidence type="ECO:0000256" key="1">
    <source>
        <dbReference type="SAM" id="Phobius"/>
    </source>
</evidence>
<feature type="transmembrane region" description="Helical" evidence="1">
    <location>
        <begin position="72"/>
        <end position="92"/>
    </location>
</feature>
<dbReference type="STRING" id="630515.SAMN04489812_2243"/>
<evidence type="ECO:0000313" key="3">
    <source>
        <dbReference type="Proteomes" id="UP000199103"/>
    </source>
</evidence>
<dbReference type="Proteomes" id="UP000199103">
    <property type="component" value="Chromosome I"/>
</dbReference>
<feature type="transmembrane region" description="Helical" evidence="1">
    <location>
        <begin position="112"/>
        <end position="133"/>
    </location>
</feature>
<protein>
    <recommendedName>
        <fullName evidence="4">DUF4149 domain-containing protein</fullName>
    </recommendedName>
</protein>
<organism evidence="2 3">
    <name type="scientific">Microlunatus soli</name>
    <dbReference type="NCBI Taxonomy" id="630515"/>
    <lineage>
        <taxon>Bacteria</taxon>
        <taxon>Bacillati</taxon>
        <taxon>Actinomycetota</taxon>
        <taxon>Actinomycetes</taxon>
        <taxon>Propionibacteriales</taxon>
        <taxon>Propionibacteriaceae</taxon>
        <taxon>Microlunatus</taxon>
    </lineage>
</organism>
<accession>A0A1H1T3V4</accession>
<dbReference type="EMBL" id="LT629772">
    <property type="protein sequence ID" value="SDS54917.1"/>
    <property type="molecule type" value="Genomic_DNA"/>
</dbReference>
<keyword evidence="1" id="KW-0472">Membrane</keyword>
<keyword evidence="1" id="KW-0812">Transmembrane</keyword>
<evidence type="ECO:0008006" key="4">
    <source>
        <dbReference type="Google" id="ProtNLM"/>
    </source>
</evidence>
<dbReference type="RefSeq" id="WP_157683384.1">
    <property type="nucleotide sequence ID" value="NZ_LT629772.1"/>
</dbReference>
<name>A0A1H1T3V4_9ACTN</name>
<dbReference type="OrthoDB" id="4476959at2"/>
<dbReference type="AlphaFoldDB" id="A0A1H1T3V4"/>
<gene>
    <name evidence="2" type="ORF">SAMN04489812_2243</name>
</gene>
<keyword evidence="3" id="KW-1185">Reference proteome</keyword>